<dbReference type="OrthoDB" id="3358017at2759"/>
<accession>G2PZM1</accession>
<comment type="subcellular location">
    <subcellularLocation>
        <location evidence="1">Membrane</location>
        <topology evidence="1">Multi-pass membrane protein</topology>
    </subcellularLocation>
</comment>
<dbReference type="FunCoup" id="G2PZM1">
    <property type="interactions" value="17"/>
</dbReference>
<evidence type="ECO:0000313" key="7">
    <source>
        <dbReference type="Proteomes" id="UP000007322"/>
    </source>
</evidence>
<dbReference type="Proteomes" id="UP000007322">
    <property type="component" value="Chromosome 1"/>
</dbReference>
<evidence type="ECO:0000313" key="6">
    <source>
        <dbReference type="EMBL" id="AEO55707.1"/>
    </source>
</evidence>
<dbReference type="eggNOG" id="ENOG502QURG">
    <property type="taxonomic scope" value="Eukaryota"/>
</dbReference>
<dbReference type="Pfam" id="PF04479">
    <property type="entry name" value="RTA1"/>
    <property type="match status" value="1"/>
</dbReference>
<dbReference type="InParanoid" id="G2PZM1"/>
<proteinExistence type="predicted"/>
<evidence type="ECO:0000256" key="2">
    <source>
        <dbReference type="ARBA" id="ARBA00022692"/>
    </source>
</evidence>
<evidence type="ECO:0000256" key="4">
    <source>
        <dbReference type="ARBA" id="ARBA00023136"/>
    </source>
</evidence>
<protein>
    <submittedName>
        <fullName evidence="6">RTA1 like protein</fullName>
    </submittedName>
</protein>
<feature type="transmembrane region" description="Helical" evidence="5">
    <location>
        <begin position="207"/>
        <end position="224"/>
    </location>
</feature>
<dbReference type="KEGG" id="mtm:MYCTH_97342"/>
<sequence length="294" mass="31883">MAGDEGQAFEGGFKLYRYNPSLAANAIFVFLFGAASIAHLVYLVRKKTWYFIPFVAGCLFEAVGYVGRVAAAQEAPDFTLTPYIVQNLLILLGPALLAASIYMILARLIRLLGAKEYALVRTRWMTKIFVAGDVLSFFAQGAGGGFLAKAKTKEDQERGENIILAGLGIQIIFFGFFMITTVIFHVRIARNPTPASLSAAAGPWRRLVAVLYASSVLIMVRSVFRMVEFGMGYDSVLMSTEAYLLGLDGALMFAAAAALLWCHPSRVIRHGRDVHFRPAPAAAGVAQDDAGQVG</sequence>
<evidence type="ECO:0000256" key="3">
    <source>
        <dbReference type="ARBA" id="ARBA00022989"/>
    </source>
</evidence>
<evidence type="ECO:0000256" key="5">
    <source>
        <dbReference type="SAM" id="Phobius"/>
    </source>
</evidence>
<keyword evidence="7" id="KW-1185">Reference proteome</keyword>
<keyword evidence="3 5" id="KW-1133">Transmembrane helix</keyword>
<dbReference type="GO" id="GO:0016020">
    <property type="term" value="C:membrane"/>
    <property type="evidence" value="ECO:0007669"/>
    <property type="project" value="UniProtKB-SubCell"/>
</dbReference>
<dbReference type="InterPro" id="IPR007568">
    <property type="entry name" value="RTA1"/>
</dbReference>
<organism evidence="6 7">
    <name type="scientific">Thermothelomyces thermophilus (strain ATCC 42464 / BCRC 31852 / DSM 1799)</name>
    <name type="common">Sporotrichum thermophile</name>
    <dbReference type="NCBI Taxonomy" id="573729"/>
    <lineage>
        <taxon>Eukaryota</taxon>
        <taxon>Fungi</taxon>
        <taxon>Dikarya</taxon>
        <taxon>Ascomycota</taxon>
        <taxon>Pezizomycotina</taxon>
        <taxon>Sordariomycetes</taxon>
        <taxon>Sordariomycetidae</taxon>
        <taxon>Sordariales</taxon>
        <taxon>Chaetomiaceae</taxon>
        <taxon>Thermothelomyces</taxon>
    </lineage>
</organism>
<reference evidence="6 7" key="1">
    <citation type="journal article" date="2011" name="Nat. Biotechnol.">
        <title>Comparative genomic analysis of the thermophilic biomass-degrading fungi Myceliophthora thermophila and Thielavia terrestris.</title>
        <authorList>
            <person name="Berka R.M."/>
            <person name="Grigoriev I.V."/>
            <person name="Otillar R."/>
            <person name="Salamov A."/>
            <person name="Grimwood J."/>
            <person name="Reid I."/>
            <person name="Ishmael N."/>
            <person name="John T."/>
            <person name="Darmond C."/>
            <person name="Moisan M.-C."/>
            <person name="Henrissat B."/>
            <person name="Coutinho P.M."/>
            <person name="Lombard V."/>
            <person name="Natvig D.O."/>
            <person name="Lindquist E."/>
            <person name="Schmutz J."/>
            <person name="Lucas S."/>
            <person name="Harris P."/>
            <person name="Powlowski J."/>
            <person name="Bellemare A."/>
            <person name="Taylor D."/>
            <person name="Butler G."/>
            <person name="de Vries R.P."/>
            <person name="Allijn I.E."/>
            <person name="van den Brink J."/>
            <person name="Ushinsky S."/>
            <person name="Storms R."/>
            <person name="Powell A.J."/>
            <person name="Paulsen I.T."/>
            <person name="Elbourne L.D.H."/>
            <person name="Baker S.E."/>
            <person name="Magnuson J."/>
            <person name="LaBoissiere S."/>
            <person name="Clutterbuck A.J."/>
            <person name="Martinez D."/>
            <person name="Wogulis M."/>
            <person name="de Leon A.L."/>
            <person name="Rey M.W."/>
            <person name="Tsang A."/>
        </authorList>
    </citation>
    <scope>NUCLEOTIDE SEQUENCE [LARGE SCALE GENOMIC DNA]</scope>
    <source>
        <strain evidence="7">ATCC 42464 / BCRC 31852 / DSM 1799</strain>
    </source>
</reference>
<dbReference type="GeneID" id="11513161"/>
<dbReference type="HOGENOM" id="CLU_033465_3_1_1"/>
<feature type="transmembrane region" description="Helical" evidence="5">
    <location>
        <begin position="162"/>
        <end position="186"/>
    </location>
</feature>
<gene>
    <name evidence="6" type="ORF">MYCTH_97342</name>
</gene>
<dbReference type="OMA" id="FRCKSSK"/>
<dbReference type="RefSeq" id="XP_003660952.1">
    <property type="nucleotide sequence ID" value="XM_003660904.1"/>
</dbReference>
<dbReference type="PANTHER" id="PTHR31465">
    <property type="entry name" value="PROTEIN RTA1-RELATED"/>
    <property type="match status" value="1"/>
</dbReference>
<feature type="transmembrane region" description="Helical" evidence="5">
    <location>
        <begin position="49"/>
        <end position="71"/>
    </location>
</feature>
<dbReference type="EMBL" id="CP003002">
    <property type="protein sequence ID" value="AEO55707.1"/>
    <property type="molecule type" value="Genomic_DNA"/>
</dbReference>
<dbReference type="VEuPathDB" id="FungiDB:MYCTH_97342"/>
<feature type="transmembrane region" description="Helical" evidence="5">
    <location>
        <begin position="128"/>
        <end position="150"/>
    </location>
</feature>
<feature type="transmembrane region" description="Helical" evidence="5">
    <location>
        <begin position="244"/>
        <end position="262"/>
    </location>
</feature>
<evidence type="ECO:0000256" key="1">
    <source>
        <dbReference type="ARBA" id="ARBA00004141"/>
    </source>
</evidence>
<dbReference type="PANTHER" id="PTHR31465:SF35">
    <property type="entry name" value="RTA1 DOMAIN PROTEIN-RELATED"/>
    <property type="match status" value="1"/>
</dbReference>
<dbReference type="AlphaFoldDB" id="G2PZM1"/>
<keyword evidence="2 5" id="KW-0812">Transmembrane</keyword>
<feature type="transmembrane region" description="Helical" evidence="5">
    <location>
        <begin position="22"/>
        <end position="42"/>
    </location>
</feature>
<feature type="transmembrane region" description="Helical" evidence="5">
    <location>
        <begin position="83"/>
        <end position="108"/>
    </location>
</feature>
<name>G2PZM1_THET4</name>
<keyword evidence="4 5" id="KW-0472">Membrane</keyword>